<dbReference type="AlphaFoldDB" id="W2VVH0"/>
<organism evidence="1 2">
    <name type="scientific">Phytophthora nicotianae CJ01A1</name>
    <dbReference type="NCBI Taxonomy" id="1317063"/>
    <lineage>
        <taxon>Eukaryota</taxon>
        <taxon>Sar</taxon>
        <taxon>Stramenopiles</taxon>
        <taxon>Oomycota</taxon>
        <taxon>Peronosporomycetes</taxon>
        <taxon>Peronosporales</taxon>
        <taxon>Peronosporaceae</taxon>
        <taxon>Phytophthora</taxon>
    </lineage>
</organism>
<evidence type="ECO:0000313" key="1">
    <source>
        <dbReference type="EMBL" id="ETP02307.1"/>
    </source>
</evidence>
<gene>
    <name evidence="1" type="ORF">F441_20608</name>
</gene>
<comment type="caution">
    <text evidence="1">The sequence shown here is derived from an EMBL/GenBank/DDBJ whole genome shotgun (WGS) entry which is preliminary data.</text>
</comment>
<evidence type="ECO:0000313" key="2">
    <source>
        <dbReference type="Proteomes" id="UP000018958"/>
    </source>
</evidence>
<dbReference type="EMBL" id="ANIX01004112">
    <property type="protein sequence ID" value="ETP02307.1"/>
    <property type="molecule type" value="Genomic_DNA"/>
</dbReference>
<reference evidence="1 2" key="1">
    <citation type="submission" date="2013-11" db="EMBL/GenBank/DDBJ databases">
        <title>The Genome Sequence of Phytophthora parasitica CJ01A1.</title>
        <authorList>
            <consortium name="The Broad Institute Genomics Platform"/>
            <person name="Russ C."/>
            <person name="Tyler B."/>
            <person name="Panabieres F."/>
            <person name="Shan W."/>
            <person name="Tripathy S."/>
            <person name="Grunwald N."/>
            <person name="Machado M."/>
            <person name="Johnson C.S."/>
            <person name="Walker B."/>
            <person name="Young S.K."/>
            <person name="Zeng Q."/>
            <person name="Gargeya S."/>
            <person name="Fitzgerald M."/>
            <person name="Haas B."/>
            <person name="Abouelleil A."/>
            <person name="Allen A.W."/>
            <person name="Alvarado L."/>
            <person name="Arachchi H.M."/>
            <person name="Berlin A.M."/>
            <person name="Chapman S.B."/>
            <person name="Gainer-Dewar J."/>
            <person name="Goldberg J."/>
            <person name="Griggs A."/>
            <person name="Gujja S."/>
            <person name="Hansen M."/>
            <person name="Howarth C."/>
            <person name="Imamovic A."/>
            <person name="Ireland A."/>
            <person name="Larimer J."/>
            <person name="McCowan C."/>
            <person name="Murphy C."/>
            <person name="Pearson M."/>
            <person name="Poon T.W."/>
            <person name="Priest M."/>
            <person name="Roberts A."/>
            <person name="Saif S."/>
            <person name="Shea T."/>
            <person name="Sisk P."/>
            <person name="Sykes S."/>
            <person name="Wortman J."/>
            <person name="Nusbaum C."/>
            <person name="Birren B."/>
        </authorList>
    </citation>
    <scope>NUCLEOTIDE SEQUENCE [LARGE SCALE GENOMIC DNA]</scope>
    <source>
        <strain evidence="1 2">CJ01A1</strain>
    </source>
</reference>
<protein>
    <submittedName>
        <fullName evidence="1">Uncharacterized protein</fullName>
    </submittedName>
</protein>
<name>W2VVH0_PHYNI</name>
<accession>W2VVH0</accession>
<dbReference type="Proteomes" id="UP000018958">
    <property type="component" value="Unassembled WGS sequence"/>
</dbReference>
<proteinExistence type="predicted"/>
<sequence>MQLKMPVIQQLPLLERWKSTIRFLPDGPNSTLSNAVHQIPGRRGKATTFATTAPAERIYG</sequence>